<dbReference type="WBParaSite" id="jg19765">
    <property type="protein sequence ID" value="jg19765"/>
    <property type="gene ID" value="jg19765"/>
</dbReference>
<evidence type="ECO:0000313" key="2">
    <source>
        <dbReference type="WBParaSite" id="jg19765"/>
    </source>
</evidence>
<evidence type="ECO:0000313" key="1">
    <source>
        <dbReference type="Proteomes" id="UP000887574"/>
    </source>
</evidence>
<organism evidence="1 2">
    <name type="scientific">Ditylenchus dipsaci</name>
    <dbReference type="NCBI Taxonomy" id="166011"/>
    <lineage>
        <taxon>Eukaryota</taxon>
        <taxon>Metazoa</taxon>
        <taxon>Ecdysozoa</taxon>
        <taxon>Nematoda</taxon>
        <taxon>Chromadorea</taxon>
        <taxon>Rhabditida</taxon>
        <taxon>Tylenchina</taxon>
        <taxon>Tylenchomorpha</taxon>
        <taxon>Sphaerularioidea</taxon>
        <taxon>Anguinidae</taxon>
        <taxon>Anguininae</taxon>
        <taxon>Ditylenchus</taxon>
    </lineage>
</organism>
<sequence>MTLQASLCLLSAASREVAKNQAVIYDTVIIVLFSVVPKEKWQRIKMLNPRGEHKVNSKQWFIVDNDFLSKFELTKIYFKEYPKKKSELAEILEKFKQRRKNNKETADGEIFYDAEEDIFWDSEETFDESDETNYINLTEQSLKLPKEKDTATTVRALKDAVCLLHGAAGMQSPARTTDFPSRPPKA</sequence>
<dbReference type="AlphaFoldDB" id="A0A915DIZ7"/>
<accession>A0A915DIZ7</accession>
<dbReference type="Proteomes" id="UP000887574">
    <property type="component" value="Unplaced"/>
</dbReference>
<reference evidence="2" key="1">
    <citation type="submission" date="2022-11" db="UniProtKB">
        <authorList>
            <consortium name="WormBaseParasite"/>
        </authorList>
    </citation>
    <scope>IDENTIFICATION</scope>
</reference>
<name>A0A915DIZ7_9BILA</name>
<keyword evidence="1" id="KW-1185">Reference proteome</keyword>
<protein>
    <submittedName>
        <fullName evidence="2">Uncharacterized protein</fullName>
    </submittedName>
</protein>
<proteinExistence type="predicted"/>